<dbReference type="Gene3D" id="1.10.287.2620">
    <property type="match status" value="1"/>
</dbReference>
<dbReference type="GO" id="GO:0045505">
    <property type="term" value="F:dynein intermediate chain binding"/>
    <property type="evidence" value="ECO:0007669"/>
    <property type="project" value="InterPro"/>
</dbReference>
<dbReference type="Pfam" id="PF12780">
    <property type="entry name" value="AAA_8"/>
    <property type="match status" value="1"/>
</dbReference>
<dbReference type="Gene3D" id="1.10.472.130">
    <property type="match status" value="1"/>
</dbReference>
<dbReference type="SUPFAM" id="SSF52540">
    <property type="entry name" value="P-loop containing nucleoside triphosphate hydrolases"/>
    <property type="match status" value="4"/>
</dbReference>
<evidence type="ECO:0000256" key="5">
    <source>
        <dbReference type="ARBA" id="ARBA00022737"/>
    </source>
</evidence>
<dbReference type="Pfam" id="PF08393">
    <property type="entry name" value="DHC_N2"/>
    <property type="match status" value="1"/>
</dbReference>
<dbReference type="Gene3D" id="1.10.8.720">
    <property type="entry name" value="Region D6 of dynein motor"/>
    <property type="match status" value="1"/>
</dbReference>
<evidence type="ECO:0000256" key="3">
    <source>
        <dbReference type="ARBA" id="ARBA00022490"/>
    </source>
</evidence>
<feature type="domain" description="Dynein heavy chain tail" evidence="17">
    <location>
        <begin position="190"/>
        <end position="346"/>
    </location>
</feature>
<evidence type="ECO:0000259" key="18">
    <source>
        <dbReference type="Pfam" id="PF08393"/>
    </source>
</evidence>
<dbReference type="FunFam" id="3.40.50.300:FF:000411">
    <property type="entry name" value="dynein heavy chain 17, axonemal"/>
    <property type="match status" value="1"/>
</dbReference>
<dbReference type="Gene3D" id="1.20.140.100">
    <property type="entry name" value="Dynein heavy chain, N-terminal domain 2"/>
    <property type="match status" value="1"/>
</dbReference>
<dbReference type="InterPro" id="IPR043157">
    <property type="entry name" value="Dynein_AAA1S"/>
</dbReference>
<keyword evidence="10" id="KW-0969">Cilium</keyword>
<dbReference type="Gene3D" id="1.20.1270.280">
    <property type="match status" value="1"/>
</dbReference>
<dbReference type="GO" id="GO:0051959">
    <property type="term" value="F:dynein light intermediate chain binding"/>
    <property type="evidence" value="ECO:0007669"/>
    <property type="project" value="InterPro"/>
</dbReference>
<dbReference type="FunFam" id="1.10.287.2620:FF:000004">
    <property type="entry name" value="Dynein axonemal heavy chain 17"/>
    <property type="match status" value="1"/>
</dbReference>
<dbReference type="Pfam" id="PF12781">
    <property type="entry name" value="AAA_9"/>
    <property type="match status" value="1"/>
</dbReference>
<dbReference type="GO" id="GO:0005874">
    <property type="term" value="C:microtubule"/>
    <property type="evidence" value="ECO:0007669"/>
    <property type="project" value="UniProtKB-KW"/>
</dbReference>
<evidence type="ECO:0000259" key="23">
    <source>
        <dbReference type="Pfam" id="PF17852"/>
    </source>
</evidence>
<dbReference type="GO" id="GO:0005930">
    <property type="term" value="C:axoneme"/>
    <property type="evidence" value="ECO:0007669"/>
    <property type="project" value="UniProtKB-SubCell"/>
</dbReference>
<dbReference type="Gene3D" id="1.20.58.1120">
    <property type="match status" value="1"/>
</dbReference>
<dbReference type="Pfam" id="PF17857">
    <property type="entry name" value="AAA_lid_1"/>
    <property type="match status" value="1"/>
</dbReference>
<evidence type="ECO:0000256" key="11">
    <source>
        <dbReference type="ARBA" id="ARBA00023175"/>
    </source>
</evidence>
<keyword evidence="4" id="KW-0493">Microtubule</keyword>
<dbReference type="FunFam" id="3.40.50.300:FF:000049">
    <property type="entry name" value="Dynein, axonemal, heavy chain 5"/>
    <property type="match status" value="1"/>
</dbReference>
<evidence type="ECO:0000256" key="6">
    <source>
        <dbReference type="ARBA" id="ARBA00022741"/>
    </source>
</evidence>
<dbReference type="InterPro" id="IPR043160">
    <property type="entry name" value="Dynein_C_barrel"/>
</dbReference>
<evidence type="ECO:0000256" key="7">
    <source>
        <dbReference type="ARBA" id="ARBA00022840"/>
    </source>
</evidence>
<dbReference type="InterPro" id="IPR041589">
    <property type="entry name" value="DNAH3_AAA_lid_1"/>
</dbReference>
<evidence type="ECO:0000259" key="19">
    <source>
        <dbReference type="Pfam" id="PF12774"/>
    </source>
</evidence>
<dbReference type="PANTHER" id="PTHR45703:SF4">
    <property type="entry name" value="DYNEIN AXONEMAL HEAVY CHAIN 17"/>
    <property type="match status" value="1"/>
</dbReference>
<dbReference type="Pfam" id="PF12774">
    <property type="entry name" value="AAA_6"/>
    <property type="match status" value="1"/>
</dbReference>
<feature type="domain" description="Dynein heavy chain C-terminal" evidence="26">
    <location>
        <begin position="3778"/>
        <end position="4071"/>
    </location>
</feature>
<dbReference type="GO" id="GO:0005524">
    <property type="term" value="F:ATP binding"/>
    <property type="evidence" value="ECO:0007669"/>
    <property type="project" value="UniProtKB-KW"/>
</dbReference>
<dbReference type="Ensembl" id="ENSCRFT00000012502.1">
    <property type="protein sequence ID" value="ENSCRFP00000012079.1"/>
    <property type="gene ID" value="ENSCRFG00000009311.1"/>
</dbReference>
<dbReference type="InterPro" id="IPR026983">
    <property type="entry name" value="DHC"/>
</dbReference>
<comment type="similarity">
    <text evidence="2">Belongs to the dynein heavy chain family.</text>
</comment>
<dbReference type="InterPro" id="IPR041658">
    <property type="entry name" value="AAA_lid_11"/>
</dbReference>
<keyword evidence="11" id="KW-0505">Motor protein</keyword>
<feature type="coiled-coil region" evidence="14">
    <location>
        <begin position="2878"/>
        <end position="2925"/>
    </location>
</feature>
<dbReference type="InterPro" id="IPR013602">
    <property type="entry name" value="Dynein_heavy_linker"/>
</dbReference>
<feature type="domain" description="Dynein heavy chain coiled coil stalk" evidence="20">
    <location>
        <begin position="2657"/>
        <end position="2998"/>
    </location>
</feature>
<feature type="domain" description="Dynein heavy chain ATP-binding dynein motor region" evidence="22">
    <location>
        <begin position="3026"/>
        <end position="3241"/>
    </location>
</feature>
<evidence type="ECO:0000259" key="25">
    <source>
        <dbReference type="Pfam" id="PF18198"/>
    </source>
</evidence>
<dbReference type="InterPro" id="IPR035699">
    <property type="entry name" value="AAA_6"/>
</dbReference>
<evidence type="ECO:0000259" key="17">
    <source>
        <dbReference type="Pfam" id="PF08385"/>
    </source>
</evidence>
<dbReference type="GO" id="GO:0030286">
    <property type="term" value="C:dynein complex"/>
    <property type="evidence" value="ECO:0007669"/>
    <property type="project" value="UniProtKB-KW"/>
</dbReference>
<dbReference type="Gene3D" id="1.20.920.30">
    <property type="match status" value="1"/>
</dbReference>
<keyword evidence="28" id="KW-1185">Reference proteome</keyword>
<organism evidence="27 28">
    <name type="scientific">Cyanoderma ruficeps</name>
    <name type="common">rufous-capped babbler</name>
    <dbReference type="NCBI Taxonomy" id="181631"/>
    <lineage>
        <taxon>Eukaryota</taxon>
        <taxon>Metazoa</taxon>
        <taxon>Chordata</taxon>
        <taxon>Craniata</taxon>
        <taxon>Vertebrata</taxon>
        <taxon>Euteleostomi</taxon>
        <taxon>Archelosauria</taxon>
        <taxon>Archosauria</taxon>
        <taxon>Dinosauria</taxon>
        <taxon>Saurischia</taxon>
        <taxon>Theropoda</taxon>
        <taxon>Coelurosauria</taxon>
        <taxon>Aves</taxon>
        <taxon>Neognathae</taxon>
        <taxon>Neoaves</taxon>
        <taxon>Telluraves</taxon>
        <taxon>Australaves</taxon>
        <taxon>Passeriformes</taxon>
        <taxon>Sylvioidea</taxon>
        <taxon>Timaliidae</taxon>
        <taxon>Cyanoderma</taxon>
    </lineage>
</organism>
<dbReference type="InterPro" id="IPR041228">
    <property type="entry name" value="Dynein_C"/>
</dbReference>
<evidence type="ECO:0000259" key="22">
    <source>
        <dbReference type="Pfam" id="PF12781"/>
    </source>
</evidence>
<keyword evidence="12" id="KW-0206">Cytoskeleton</keyword>
<dbReference type="Gene3D" id="6.10.140.1060">
    <property type="match status" value="1"/>
</dbReference>
<dbReference type="FunFam" id="1.20.920.20:FF:000003">
    <property type="entry name" value="Dynein axonemal heavy chain 17"/>
    <property type="match status" value="1"/>
</dbReference>
<dbReference type="Pfam" id="PF18198">
    <property type="entry name" value="AAA_lid_11"/>
    <property type="match status" value="1"/>
</dbReference>
<dbReference type="InterPro" id="IPR024743">
    <property type="entry name" value="Dynein_HC_stalk"/>
</dbReference>
<dbReference type="FunFam" id="3.40.50.300:FF:002141">
    <property type="entry name" value="Dynein heavy chain"/>
    <property type="match status" value="1"/>
</dbReference>
<evidence type="ECO:0000256" key="12">
    <source>
        <dbReference type="ARBA" id="ARBA00023212"/>
    </source>
</evidence>
<feature type="coiled-coil region" evidence="14">
    <location>
        <begin position="2649"/>
        <end position="2693"/>
    </location>
</feature>
<proteinExistence type="inferred from homology"/>
<dbReference type="Gene3D" id="3.20.180.20">
    <property type="entry name" value="Dynein heavy chain, N-terminal domain 2"/>
    <property type="match status" value="1"/>
</dbReference>
<evidence type="ECO:0000256" key="8">
    <source>
        <dbReference type="ARBA" id="ARBA00023017"/>
    </source>
</evidence>
<dbReference type="InterPro" id="IPR004273">
    <property type="entry name" value="Dynein_heavy_D6_P-loop"/>
</dbReference>
<evidence type="ECO:0000256" key="2">
    <source>
        <dbReference type="ARBA" id="ARBA00008887"/>
    </source>
</evidence>
<dbReference type="InterPro" id="IPR035706">
    <property type="entry name" value="AAA_9"/>
</dbReference>
<evidence type="ECO:0000256" key="10">
    <source>
        <dbReference type="ARBA" id="ARBA00023069"/>
    </source>
</evidence>
<evidence type="ECO:0000256" key="9">
    <source>
        <dbReference type="ARBA" id="ARBA00023054"/>
    </source>
</evidence>
<protein>
    <submittedName>
        <fullName evidence="27">Dynein axonemal heavy chain 17</fullName>
    </submittedName>
</protein>
<evidence type="ECO:0000256" key="1">
    <source>
        <dbReference type="ARBA" id="ARBA00004430"/>
    </source>
</evidence>
<evidence type="ECO:0000259" key="20">
    <source>
        <dbReference type="Pfam" id="PF12777"/>
    </source>
</evidence>
<dbReference type="Gene3D" id="3.40.50.300">
    <property type="entry name" value="P-loop containing nucleotide triphosphate hydrolases"/>
    <property type="match status" value="5"/>
</dbReference>
<keyword evidence="5" id="KW-0677">Repeat</keyword>
<dbReference type="Gene3D" id="1.20.920.20">
    <property type="match status" value="1"/>
</dbReference>
<dbReference type="InterPro" id="IPR042219">
    <property type="entry name" value="AAA_lid_11_sf"/>
</dbReference>
<dbReference type="GO" id="GO:0097729">
    <property type="term" value="C:9+2 motile cilium"/>
    <property type="evidence" value="ECO:0007669"/>
    <property type="project" value="UniProtKB-ARBA"/>
</dbReference>
<dbReference type="FunFam" id="1.10.8.1220:FF:000001">
    <property type="entry name" value="Dynein axonemal heavy chain 5"/>
    <property type="match status" value="1"/>
</dbReference>
<dbReference type="InterPro" id="IPR027417">
    <property type="entry name" value="P-loop_NTPase"/>
</dbReference>
<dbReference type="Pfam" id="PF12775">
    <property type="entry name" value="AAA_7"/>
    <property type="match status" value="1"/>
</dbReference>
<keyword evidence="9 14" id="KW-0175">Coiled coil</keyword>
<feature type="domain" description="Dynein heavy chain hydrolytic ATP-binding dynein motor region" evidence="19">
    <location>
        <begin position="1462"/>
        <end position="1782"/>
    </location>
</feature>
<dbReference type="Gene3D" id="3.10.490.20">
    <property type="match status" value="1"/>
</dbReference>
<dbReference type="InterPro" id="IPR042228">
    <property type="entry name" value="Dynein_linker_3"/>
</dbReference>
<dbReference type="Pfam" id="PF12777">
    <property type="entry name" value="MT"/>
    <property type="match status" value="1"/>
</dbReference>
<dbReference type="PANTHER" id="PTHR45703">
    <property type="entry name" value="DYNEIN HEAVY CHAIN"/>
    <property type="match status" value="1"/>
</dbReference>
<evidence type="ECO:0000256" key="13">
    <source>
        <dbReference type="ARBA" id="ARBA00023273"/>
    </source>
</evidence>
<feature type="domain" description="Dynein heavy chain region D6 P-loop" evidence="16">
    <location>
        <begin position="3482"/>
        <end position="3602"/>
    </location>
</feature>
<keyword evidence="13" id="KW-0966">Cell projection</keyword>
<keyword evidence="6" id="KW-0547">Nucleotide-binding</keyword>
<evidence type="ECO:0000256" key="14">
    <source>
        <dbReference type="SAM" id="Coils"/>
    </source>
</evidence>
<dbReference type="Pfam" id="PF17852">
    <property type="entry name" value="Dynein_AAA_lid"/>
    <property type="match status" value="1"/>
</dbReference>
<comment type="subcellular location">
    <subcellularLocation>
        <location evidence="1">Cytoplasm</location>
        <location evidence="1">Cytoskeleton</location>
        <location evidence="1">Cilium axoneme</location>
    </subcellularLocation>
</comment>
<dbReference type="Proteomes" id="UP000694396">
    <property type="component" value="Unplaced"/>
</dbReference>
<dbReference type="GO" id="GO:0008569">
    <property type="term" value="F:minus-end-directed microtubule motor activity"/>
    <property type="evidence" value="ECO:0007669"/>
    <property type="project" value="InterPro"/>
</dbReference>
<keyword evidence="8" id="KW-0243">Dynein</keyword>
<dbReference type="FunFam" id="3.10.490.20:FF:000002">
    <property type="entry name" value="Dynein axonemal heavy chain 17"/>
    <property type="match status" value="1"/>
</dbReference>
<evidence type="ECO:0000256" key="15">
    <source>
        <dbReference type="SAM" id="MobiDB-lite"/>
    </source>
</evidence>
<evidence type="ECO:0000313" key="27">
    <source>
        <dbReference type="Ensembl" id="ENSCRFP00000012079.1"/>
    </source>
</evidence>
<dbReference type="Pfam" id="PF18199">
    <property type="entry name" value="Dynein_C"/>
    <property type="match status" value="1"/>
</dbReference>
<feature type="domain" description="Dynein heavy chain AAA module D4" evidence="21">
    <location>
        <begin position="2385"/>
        <end position="2644"/>
    </location>
</feature>
<dbReference type="Gene3D" id="1.10.8.710">
    <property type="match status" value="1"/>
</dbReference>
<dbReference type="FunFam" id="1.10.8.720:FF:000002">
    <property type="entry name" value="Dynein heavy chain 9, axonemal"/>
    <property type="match status" value="1"/>
</dbReference>
<feature type="domain" description="Dynein heavy chain 3 AAA+ lid" evidence="24">
    <location>
        <begin position="2242"/>
        <end position="2341"/>
    </location>
</feature>
<dbReference type="Pfam" id="PF08385">
    <property type="entry name" value="DHC_N1"/>
    <property type="match status" value="2"/>
</dbReference>
<dbReference type="Gene3D" id="1.10.8.1220">
    <property type="match status" value="1"/>
</dbReference>
<dbReference type="FunFam" id="1.10.8.710:FF:000002">
    <property type="entry name" value="dynein heavy chain 17, axonemal"/>
    <property type="match status" value="1"/>
</dbReference>
<dbReference type="GO" id="GO:0007018">
    <property type="term" value="P:microtubule-based movement"/>
    <property type="evidence" value="ECO:0007669"/>
    <property type="project" value="InterPro"/>
</dbReference>
<name>A0A8C3QWZ4_9PASS</name>
<feature type="domain" description="Dynein heavy chain linker" evidence="18">
    <location>
        <begin position="951"/>
        <end position="1353"/>
    </location>
</feature>
<dbReference type="FunFam" id="1.20.920.30:FF:000003">
    <property type="entry name" value="Dynein axonemal heavy chain 17"/>
    <property type="match status" value="1"/>
</dbReference>
<evidence type="ECO:0000259" key="21">
    <source>
        <dbReference type="Pfam" id="PF12780"/>
    </source>
</evidence>
<feature type="domain" description="Dynein heavy chain AAA 5 extension" evidence="23">
    <location>
        <begin position="1905"/>
        <end position="2023"/>
    </location>
</feature>
<evidence type="ECO:0000259" key="26">
    <source>
        <dbReference type="Pfam" id="PF18199"/>
    </source>
</evidence>
<feature type="domain" description="Dynein heavy chain AAA lid" evidence="25">
    <location>
        <begin position="3635"/>
        <end position="3770"/>
    </location>
</feature>
<dbReference type="Pfam" id="PF03028">
    <property type="entry name" value="Dynein_heavy"/>
    <property type="match status" value="1"/>
</dbReference>
<feature type="region of interest" description="Disordered" evidence="15">
    <location>
        <begin position="1381"/>
        <end position="1422"/>
    </location>
</feature>
<accession>A0A8C3QWZ4</accession>
<keyword evidence="3" id="KW-0963">Cytoplasm</keyword>
<keyword evidence="7" id="KW-0067">ATP-binding</keyword>
<dbReference type="FunFam" id="3.20.180.20:FF:000001">
    <property type="entry name" value="Dynein axonemal heavy chain 5"/>
    <property type="match status" value="1"/>
</dbReference>
<feature type="domain" description="Dynein heavy chain tail" evidence="17">
    <location>
        <begin position="353"/>
        <end position="663"/>
    </location>
</feature>
<dbReference type="InterPro" id="IPR024317">
    <property type="entry name" value="Dynein_heavy_chain_D4_dom"/>
</dbReference>
<evidence type="ECO:0000259" key="24">
    <source>
        <dbReference type="Pfam" id="PF17857"/>
    </source>
</evidence>
<dbReference type="FunFam" id="1.10.472.130:FF:000001">
    <property type="entry name" value="Dynein, axonemal, heavy chain 9"/>
    <property type="match status" value="1"/>
</dbReference>
<evidence type="ECO:0000313" key="28">
    <source>
        <dbReference type="Proteomes" id="UP000694396"/>
    </source>
</evidence>
<dbReference type="FunFam" id="1.20.140.100:FF:000001">
    <property type="entry name" value="dynein heavy chain 17, axonemal"/>
    <property type="match status" value="1"/>
</dbReference>
<reference evidence="27" key="1">
    <citation type="submission" date="2025-08" db="UniProtKB">
        <authorList>
            <consortium name="Ensembl"/>
        </authorList>
    </citation>
    <scope>IDENTIFICATION</scope>
</reference>
<dbReference type="InterPro" id="IPR042222">
    <property type="entry name" value="Dynein_2_N"/>
</dbReference>
<reference evidence="27" key="2">
    <citation type="submission" date="2025-09" db="UniProtKB">
        <authorList>
            <consortium name="Ensembl"/>
        </authorList>
    </citation>
    <scope>IDENTIFICATION</scope>
</reference>
<dbReference type="InterPro" id="IPR013594">
    <property type="entry name" value="Dynein_heavy_tail"/>
</dbReference>
<dbReference type="FunFam" id="1.20.1270.280:FF:000003">
    <property type="entry name" value="Dynein axonemal heavy chain 17"/>
    <property type="match status" value="1"/>
</dbReference>
<evidence type="ECO:0000259" key="16">
    <source>
        <dbReference type="Pfam" id="PF03028"/>
    </source>
</evidence>
<dbReference type="FunFam" id="3.40.50.300:FF:000219">
    <property type="entry name" value="Dynein axonemal heavy chain 17"/>
    <property type="match status" value="1"/>
</dbReference>
<evidence type="ECO:0000256" key="4">
    <source>
        <dbReference type="ARBA" id="ARBA00022701"/>
    </source>
</evidence>
<dbReference type="InterPro" id="IPR041466">
    <property type="entry name" value="Dynein_AAA5_ext"/>
</dbReference>
<sequence length="4073" mass="460441">MSDTEDGRLDLLESLATALLRVRPDRWAKFVASEETSVMLDKFFKQPEMLELVLGMNPAGQILPTTCFPPALKGKGIYCVKKKAENITGENCRTGLLVGDIGPSPVEQLITVLQEVVSPLLLSEDEGVGWPRIVMEDVVQQTHRLQNKMFVMSGKIQGKPLLPLPEHLVSWDDSGAALDCLVGPIDCTVLHSIETVVIEWFQQVEEIFSQDPAQQLLEGLHPLPRVEFDFWQNRMTSLECINEQLLSPQVTVLSKTLEKADSCYWPSLQNMFRAVRGAAEPQRLQGGHIPPALPRPHTDKALLPQLQPFVPKVLCTVCLLRAHCVHYHSPAHITRILQEICNFFISLGVYVCQELFQVAVDFLKLEKTVLGGVKGNFLGTWVLQISEEICEATKAFAECKYDPLDPDEEEWNRDFAEFQKKVEDANKQLAAIFCQGFDDCNRLPAAVKLVHMFASVLERPLIRAEASPCYLALLGMFEAELESVKTLYDTRFVSPPPPGGAPAIHKNMPPVAGQLKWSLELQQRLEEPHKELLAIKHPAMVSAEAEMVFAKYEEMMELLQSYSKRIYKEWASGPGRDCHFSLEQPLLQRDPESALPARRVPQLTAVLREVKYLKLQQQQDIPSNAEKLFAQNETFQKIGDNLDLIVGWYNEASSEGETIQLLFQAERDWGGFGYHRHLRSPPILWLSKPWLLLSTSSPPPLCWWGGDPVPRYVLGAWGTLEDTGCPGRCQPQNMTHFCPQIDALEALHEELSGFEETKVFGGWLQSDCRPFKKALLAAIKGQSLVLRRYLANHVTSSLQELQDFIQESTAGLSKPLEEGDYEGLVAVMAHLARVRERQEATDAMFEPLKETVALLKTYGDKMPEEILLLLQKLPEHWNNNKRLCLRVAENAAPLQAAEAAVIRQKCQDFEVPARGLLSTFGKALLLFPIEMEELATSAALFEVSLPEYKQLKMCRKELRLLKELWDMVNLSIAAWKTTKWAELNVEDMDIECKKFAKDIRSLDKEVKSWDAFTGLDSSMKNMITSLRAVSELQNPAIRNRHWQELVQTTKVEFTMSEKTTLADLLQLNLHKFEEEVRGIVDKASKEAGMEKVLNALDTTWATMEFEYEPHGRTQLPLLKTDEVLIETLEDNQMQLQNVLASKYRAFFLQRAQDWQQKLSTSDTVINTWFEVQRKWSHLETIFIASEDTRSQLPEDSKKFDTIDEDFRELMAEAVQTPNVIECTNKPGLLTQLEELQDRLAVCEKALAEYLETKRLAFPRFYFVSSADLLDILSKGTEPLEVSRHLTKLFDSMAKLEFQQGPDKKPQKVAQGMFSRDGEHVPFDANCDLSGQVEVWLNRLLERMRSTLRSLIPQALGTYEDKPREQWVFDYPAQVGAAARGQAEPALRGAGGGAREPRQAQAPTRSHSRHGCVSVPAGHSPPQPAALQVENSQAFAWQSQLRHRWDDGAKHCYANICDAQLLYAYEYLGNTPRLVITPLTDRCYITLTQSLHLYMGGAPAGPAGTGKTETTKDLGRAVGMMVYVFNCSEQMDYKSCGNIYKGLAQTGAWGCFDEFNRILVEVLSVIAVQVKCIQDAIRAKKKTFNFLGETISLVPSVGLFITMNPGYAGRTELPENLKALFRPCAMVVPDFELICEIMLVAEGFLDARLLARKFITLYTLCKELLSKQDHYDWGLRAIKSVLVVAGSLKRGDPGSAEDQVLMRALRDFNIPKIVTDDLPVFLGLIGDLFPSLDVPRKRDLNFEKVQLKLQAEENFVLKVVQLEELLQVRHSVFIVGNAGTGKSQVLKSLNKTYKRLKRRPVTVDLDPKAVTCDELFGIIHPATREWKDGLFSTAMRDLANITHDGPKWIILDGDIDPMWIESLNTVMDDNKVGAITPQGPTFLSHSIVTSWIETRTVKSEKAALTILFDKYLPPCLEKLRSEFKTITPVPEVTAIQTVLSLLECFLTPKNVPADSPREQYELFFVFACIWAFGGALYQDQLVDHRQQFSKWWLTEFKTIKFPNQGTVFDYYIHPEKKTFNPWDERVPEFELDPDVPLQAAVVHTAETIRLRYFMDLLMEQQRPVMLVGNAGTGKSVLMWDKLEALGTDEYLVQSVPLNFYTTSAMLQAVLEKPLEKKSGRIFGPPGTKRLIYFIDDMNMPEVDKYGTVAPHTLIRQHLDHGHWWVYDRNKLTLKDIRNCQYVACMNPTAGSFTIDSRLQRHFCVLAVSFPSREALHTVYGTILKQHLARQNMPAPLQKMQAQLVAAALALHQKVASNYLPTAIKFHYIFNLRDLSNIFQGLLFSTPECLKTPVDLVRLWLHEAERVYGDKLVDEEDQYSFKKLLSDICKASFQDLNEELMFAKPNIYCHFAQGMDESKYMPVTSWSALSDLLREALDSYNEVNAAMNLVLFEDAVSHICRISRILESPRGNALLVGVGGSGKQSLARLAAHISNLTVFQITLRKGYGIPDLKLDLAAQYIKAAVKNIPGVFLMTDSQVAEESFLVVINDFLASGEVPGLFQDTDLETIIGSMRPQVKALGLEDTKENCWKLFIEKVRRQLKVVLCFSPVGSTLRVRARRFPAVVNCTAIDWFHEWPEDALVSVSSRFLEETPDIEPEVKASISQFMSFVHTSSKEMSKTYLAVERRYNYTTPKTFLEQIKLYQNLLADKRSKLSASIERLEKGLMKLQSTASQVDDLKAMLAIQEVELKQKNEDTDKLIHVVGVETEKVSKEKAIADEEELKVEAINKVRSKQRACASDLAEAEVVLSAAREALDTLNKYNLTELKSFGAPPPEVVNVMAAVLVLTAENGKIPKDRSWTAGKVKIGKADTFLASLKNYDGENIPEPCLKAFEPYRNDPGFNPEFIKSKSTAAAGLCSWCLNMVRFYEVHCIVKPKRQAVADADAELAEAQQRLSRIKSKIALNENLANLTAQFEKATAEKIKCQQEADETNKVITLANRLVGGLASENVRWAESVEQLREQEKTLCGDVLLVSAFVSYIGYFTKKYRAELLEKHWVPFLNGLPSPMPTAPGAPRPLRLLTDSADVAAWNNQGLPSDRTSTENAAILCSTQRWPLLVDAQLQGSKWIKNKYGEDLQIVRLGQRRYLDIIAQAVSEGQTLLIEDIGETIEAVLDPLLGRTAKGRYIRIGDKEVEYNQQFRLILHTRCFNPHYKPEVQAQCTLINFLVTREGLEDQLLAAVVARERPDLEALKASLTKSQNEFKIKLKELEDSLLARLSAAGGDFLRDTALVENLEITKRTAKEIEEKVKEAKVTEVQINVARENYRPAAERASLLYFILSDLCKINPIYQFSLKAFNGVFEKAIQRAIPSEDTRERVNNLTDQITYSVYVYTAQGLFERDKLIFLAQVAFQVLALKKEVNPAELDFLLRFPSKAGVTSPVDFLQHQGWGAVKALSEMEEFSSLENDIESSAKRWKRFVEMEAPENEVFPMDWKNKSALQKLCVLRCLRPDRMTYAIRKFVEEKMGSKYVKGRSIDLSEVYKESSPSAPLFFILSPGVDPLKDVEALGTRLGFTIENGKIHNVSLGQGQEVVAEHAMEVAAAEGHWVILQNIHLVARWLDTLEKLVEHHSEDSHPEYRLFMSAEPAPSPEAHIIPQGLLDNSIKITSEPPTGMRANLHGALDLFSQETLEQCSKENEFRCILFALCYFHAAVAERRRFGTQGWNRSYPFNNGDLTVSVNVLHNYLEANPKVPWDDLRYLFGEIMYGGHITDDWDRRLCRTYLSEYVQPGMLDGEVSLAPGFMIPPRMDYEAYHQYIDDNLPAESPHLYGLHPNAEMGFLTVTSDRLFRTVLELQPKESEAAGGSGTSREEQVKSVLDEILGQLPDPFNMEDMMSKAKEKTPYTVVALQECERMNILTNEIRRSLKELDLGLQGELTITSEMEELGNALFYDSVPESWTRYAYPSLLSLATWYADLLLRIRELEVWATDFVLPATVWLAGFFNPQSFLTAIMQSTARKKQWPLDKMCLAADVTKKTREEITFPPREGSYVHGLFMEGARWDVQSGSIAEARMKELTPVMPVILLRAVPVDRMDTTNVYECPVYKTRTRGPTYVWTFNLKTKEKAAKWVLAGVALLLEA</sequence>